<keyword evidence="9" id="KW-0498">Mitosis</keyword>
<dbReference type="Proteomes" id="UP000292702">
    <property type="component" value="Unassembled WGS sequence"/>
</dbReference>
<evidence type="ECO:0000256" key="5">
    <source>
        <dbReference type="ARBA" id="ARBA00022454"/>
    </source>
</evidence>
<accession>A0A4R0S196</accession>
<feature type="non-terminal residue" evidence="20">
    <location>
        <position position="193"/>
    </location>
</feature>
<dbReference type="STRING" id="92696.A0A4R0S196"/>
<comment type="subcellular location">
    <subcellularLocation>
        <location evidence="3">Chromosome</location>
        <location evidence="3">Centromere</location>
        <location evidence="3">Kinetochore</location>
    </subcellularLocation>
    <subcellularLocation>
        <location evidence="2">Cytoplasm</location>
        <location evidence="2">Cytoskeleton</location>
        <location evidence="2">Spindle</location>
    </subcellularLocation>
    <subcellularLocation>
        <location evidence="1">Nucleus</location>
    </subcellularLocation>
</comment>
<comment type="similarity">
    <text evidence="4">Belongs to the DASH complex DUO1 family.</text>
</comment>
<evidence type="ECO:0000256" key="8">
    <source>
        <dbReference type="ARBA" id="ARBA00022701"/>
    </source>
</evidence>
<dbReference type="OrthoDB" id="5599235at2759"/>
<dbReference type="EMBL" id="RWJN01000033">
    <property type="protein sequence ID" value="TCD69834.1"/>
    <property type="molecule type" value="Genomic_DNA"/>
</dbReference>
<proteinExistence type="inferred from homology"/>
<evidence type="ECO:0000256" key="6">
    <source>
        <dbReference type="ARBA" id="ARBA00022490"/>
    </source>
</evidence>
<protein>
    <recommendedName>
        <fullName evidence="17">DASH complex subunit DUO1</fullName>
    </recommendedName>
    <alternativeName>
        <fullName evidence="18">Outer kinetochore protein DUO1</fullName>
    </alternativeName>
</protein>
<keyword evidence="10" id="KW-0159">Chromosome partition</keyword>
<evidence type="ECO:0000256" key="16">
    <source>
        <dbReference type="ARBA" id="ARBA00023328"/>
    </source>
</evidence>
<evidence type="ECO:0000256" key="19">
    <source>
        <dbReference type="SAM" id="MobiDB-lite"/>
    </source>
</evidence>
<dbReference type="GO" id="GO:0042729">
    <property type="term" value="C:DASH complex"/>
    <property type="evidence" value="ECO:0007669"/>
    <property type="project" value="InterPro"/>
</dbReference>
<comment type="caution">
    <text evidence="20">The sequence shown here is derived from an EMBL/GenBank/DDBJ whole genome shotgun (WGS) entry which is preliminary data.</text>
</comment>
<dbReference type="AlphaFoldDB" id="A0A4R0S196"/>
<evidence type="ECO:0000256" key="1">
    <source>
        <dbReference type="ARBA" id="ARBA00004123"/>
    </source>
</evidence>
<evidence type="ECO:0000256" key="15">
    <source>
        <dbReference type="ARBA" id="ARBA00023306"/>
    </source>
</evidence>
<keyword evidence="8" id="KW-0493">Microtubule</keyword>
<keyword evidence="6" id="KW-0963">Cytoplasm</keyword>
<dbReference type="InterPro" id="IPR013960">
    <property type="entry name" value="DASH_Duo1"/>
</dbReference>
<keyword evidence="5" id="KW-0158">Chromosome</keyword>
<evidence type="ECO:0000256" key="14">
    <source>
        <dbReference type="ARBA" id="ARBA00023242"/>
    </source>
</evidence>
<name>A0A4R0S196_9APHY</name>
<dbReference type="Pfam" id="PF08651">
    <property type="entry name" value="DASH_Duo1"/>
    <property type="match status" value="1"/>
</dbReference>
<keyword evidence="11" id="KW-0995">Kinetochore</keyword>
<evidence type="ECO:0000256" key="17">
    <source>
        <dbReference type="ARBA" id="ARBA00044152"/>
    </source>
</evidence>
<evidence type="ECO:0000256" key="12">
    <source>
        <dbReference type="ARBA" id="ARBA00023054"/>
    </source>
</evidence>
<evidence type="ECO:0000256" key="11">
    <source>
        <dbReference type="ARBA" id="ARBA00022838"/>
    </source>
</evidence>
<evidence type="ECO:0000313" key="20">
    <source>
        <dbReference type="EMBL" id="TCD69834.1"/>
    </source>
</evidence>
<dbReference type="GO" id="GO:0051301">
    <property type="term" value="P:cell division"/>
    <property type="evidence" value="ECO:0007669"/>
    <property type="project" value="UniProtKB-KW"/>
</dbReference>
<evidence type="ECO:0000256" key="10">
    <source>
        <dbReference type="ARBA" id="ARBA00022829"/>
    </source>
</evidence>
<feature type="compositionally biased region" description="Acidic residues" evidence="19">
    <location>
        <begin position="84"/>
        <end position="100"/>
    </location>
</feature>
<feature type="region of interest" description="Disordered" evidence="19">
    <location>
        <begin position="84"/>
        <end position="118"/>
    </location>
</feature>
<evidence type="ECO:0000313" key="21">
    <source>
        <dbReference type="Proteomes" id="UP000292702"/>
    </source>
</evidence>
<sequence length="193" mass="21567">MDSSDFTLPDSSNAGSRLLNESALFPTGSAQGELSLSDLSLDDHSRQNIGGVHRRPFSLLAQPQQRKPLFSSNINSSAILDEEEEGLADGDEEEQGEDALDQTMTQEDLEAKKRDAAKTREEKLQHDLFILRKLNTAFEVYKEALRETKSGTERVAEQLVHTDALLNKYMAILSKSDKITQLMLDERWQGAEA</sequence>
<dbReference type="GO" id="GO:0005874">
    <property type="term" value="C:microtubule"/>
    <property type="evidence" value="ECO:0007669"/>
    <property type="project" value="UniProtKB-KW"/>
</dbReference>
<reference evidence="20 21" key="1">
    <citation type="submission" date="2018-11" db="EMBL/GenBank/DDBJ databases">
        <title>Genome assembly of Steccherinum ochraceum LE-BIN_3174, the white-rot fungus of the Steccherinaceae family (The Residual Polyporoid clade, Polyporales, Basidiomycota).</title>
        <authorList>
            <person name="Fedorova T.V."/>
            <person name="Glazunova O.A."/>
            <person name="Landesman E.O."/>
            <person name="Moiseenko K.V."/>
            <person name="Psurtseva N.V."/>
            <person name="Savinova O.S."/>
            <person name="Shakhova N.V."/>
            <person name="Tyazhelova T.V."/>
            <person name="Vasina D.V."/>
        </authorList>
    </citation>
    <scope>NUCLEOTIDE SEQUENCE [LARGE SCALE GENOMIC DNA]</scope>
    <source>
        <strain evidence="20 21">LE-BIN_3174</strain>
    </source>
</reference>
<evidence type="ECO:0000256" key="3">
    <source>
        <dbReference type="ARBA" id="ARBA00004629"/>
    </source>
</evidence>
<keyword evidence="12" id="KW-0175">Coiled coil</keyword>
<evidence type="ECO:0000256" key="13">
    <source>
        <dbReference type="ARBA" id="ARBA00023212"/>
    </source>
</evidence>
<keyword evidence="13" id="KW-0206">Cytoskeleton</keyword>
<dbReference type="GO" id="GO:0072686">
    <property type="term" value="C:mitotic spindle"/>
    <property type="evidence" value="ECO:0007669"/>
    <property type="project" value="InterPro"/>
</dbReference>
<dbReference type="PANTHER" id="PTHR28216:SF1">
    <property type="entry name" value="DASH COMPLEX SUBUNIT DUO1"/>
    <property type="match status" value="1"/>
</dbReference>
<evidence type="ECO:0000256" key="18">
    <source>
        <dbReference type="ARBA" id="ARBA00044358"/>
    </source>
</evidence>
<keyword evidence="14" id="KW-0539">Nucleus</keyword>
<gene>
    <name evidence="20" type="ORF">EIP91_006147</name>
</gene>
<evidence type="ECO:0000256" key="9">
    <source>
        <dbReference type="ARBA" id="ARBA00022776"/>
    </source>
</evidence>
<dbReference type="GO" id="GO:0007059">
    <property type="term" value="P:chromosome segregation"/>
    <property type="evidence" value="ECO:0007669"/>
    <property type="project" value="UniProtKB-KW"/>
</dbReference>
<keyword evidence="16" id="KW-0137">Centromere</keyword>
<keyword evidence="15" id="KW-0131">Cell cycle</keyword>
<evidence type="ECO:0000256" key="4">
    <source>
        <dbReference type="ARBA" id="ARBA00005366"/>
    </source>
</evidence>
<keyword evidence="21" id="KW-1185">Reference proteome</keyword>
<evidence type="ECO:0000256" key="2">
    <source>
        <dbReference type="ARBA" id="ARBA00004186"/>
    </source>
</evidence>
<dbReference type="GO" id="GO:0000278">
    <property type="term" value="P:mitotic cell cycle"/>
    <property type="evidence" value="ECO:0007669"/>
    <property type="project" value="InterPro"/>
</dbReference>
<dbReference type="PANTHER" id="PTHR28216">
    <property type="entry name" value="DASH COMPLEX SUBUNIT DUO1"/>
    <property type="match status" value="1"/>
</dbReference>
<organism evidence="20 21">
    <name type="scientific">Steccherinum ochraceum</name>
    <dbReference type="NCBI Taxonomy" id="92696"/>
    <lineage>
        <taxon>Eukaryota</taxon>
        <taxon>Fungi</taxon>
        <taxon>Dikarya</taxon>
        <taxon>Basidiomycota</taxon>
        <taxon>Agaricomycotina</taxon>
        <taxon>Agaricomycetes</taxon>
        <taxon>Polyporales</taxon>
        <taxon>Steccherinaceae</taxon>
        <taxon>Steccherinum</taxon>
    </lineage>
</organism>
<feature type="compositionally biased region" description="Basic and acidic residues" evidence="19">
    <location>
        <begin position="109"/>
        <end position="118"/>
    </location>
</feature>
<keyword evidence="7" id="KW-0132">Cell division</keyword>
<evidence type="ECO:0000256" key="7">
    <source>
        <dbReference type="ARBA" id="ARBA00022618"/>
    </source>
</evidence>